<organism evidence="1 2">
    <name type="scientific">Dioscorea alata</name>
    <name type="common">Purple yam</name>
    <dbReference type="NCBI Taxonomy" id="55571"/>
    <lineage>
        <taxon>Eukaryota</taxon>
        <taxon>Viridiplantae</taxon>
        <taxon>Streptophyta</taxon>
        <taxon>Embryophyta</taxon>
        <taxon>Tracheophyta</taxon>
        <taxon>Spermatophyta</taxon>
        <taxon>Magnoliopsida</taxon>
        <taxon>Liliopsida</taxon>
        <taxon>Dioscoreales</taxon>
        <taxon>Dioscoreaceae</taxon>
        <taxon>Dioscorea</taxon>
    </lineage>
</organism>
<protein>
    <submittedName>
        <fullName evidence="1">Achaete-scute transcription factor-related protein</fullName>
    </submittedName>
</protein>
<gene>
    <name evidence="1" type="ORF">IHE45_04G087500</name>
</gene>
<evidence type="ECO:0000313" key="2">
    <source>
        <dbReference type="Proteomes" id="UP000827976"/>
    </source>
</evidence>
<dbReference type="EMBL" id="CM037014">
    <property type="protein sequence ID" value="KAH7686184.1"/>
    <property type="molecule type" value="Genomic_DNA"/>
</dbReference>
<sequence>MEGGRQAPKLERKTVEKNRRVLMKGLLSQLSSLIPTTQTSGSKDALTKRDILEEAASYIKKLNRKIESSKRKRKVLGMNTQRIHMDVTDDHKIEVQVRVKDVLMEVVLLSGLKNGLKLHHVFSILEEEGAEVINANFSTLGDKIMHTIHSQAISSRIGLEEKRIKERLEDLVLMANESNSEDQKNMKINYLDDQMYYDNY</sequence>
<accession>A0ACB7WDJ4</accession>
<dbReference type="Proteomes" id="UP000827976">
    <property type="component" value="Chromosome 4"/>
</dbReference>
<keyword evidence="2" id="KW-1185">Reference proteome</keyword>
<name>A0ACB7WDJ4_DIOAL</name>
<evidence type="ECO:0000313" key="1">
    <source>
        <dbReference type="EMBL" id="KAH7686184.1"/>
    </source>
</evidence>
<proteinExistence type="predicted"/>
<reference evidence="2" key="1">
    <citation type="journal article" date="2022" name="Nat. Commun.">
        <title>Chromosome evolution and the genetic basis of agronomically important traits in greater yam.</title>
        <authorList>
            <person name="Bredeson J.V."/>
            <person name="Lyons J.B."/>
            <person name="Oniyinde I.O."/>
            <person name="Okereke N.R."/>
            <person name="Kolade O."/>
            <person name="Nnabue I."/>
            <person name="Nwadili C.O."/>
            <person name="Hribova E."/>
            <person name="Parker M."/>
            <person name="Nwogha J."/>
            <person name="Shu S."/>
            <person name="Carlson J."/>
            <person name="Kariba R."/>
            <person name="Muthemba S."/>
            <person name="Knop K."/>
            <person name="Barton G.J."/>
            <person name="Sherwood A.V."/>
            <person name="Lopez-Montes A."/>
            <person name="Asiedu R."/>
            <person name="Jamnadass R."/>
            <person name="Muchugi A."/>
            <person name="Goodstein D."/>
            <person name="Egesi C.N."/>
            <person name="Featherston J."/>
            <person name="Asfaw A."/>
            <person name="Simpson G.G."/>
            <person name="Dolezel J."/>
            <person name="Hendre P.S."/>
            <person name="Van Deynze A."/>
            <person name="Kumar P.L."/>
            <person name="Obidiegwu J.E."/>
            <person name="Bhattacharjee R."/>
            <person name="Rokhsar D.S."/>
        </authorList>
    </citation>
    <scope>NUCLEOTIDE SEQUENCE [LARGE SCALE GENOMIC DNA]</scope>
    <source>
        <strain evidence="2">cv. TDa95/00328</strain>
    </source>
</reference>
<comment type="caution">
    <text evidence="1">The sequence shown here is derived from an EMBL/GenBank/DDBJ whole genome shotgun (WGS) entry which is preliminary data.</text>
</comment>